<sequence length="279" mass="31476">MGQLSDTGPVAIGALGGSGTRMIAQLLRQAGYDLGSDLNMPNDNLWAALLMNRRDLAVATEPQFARVAGFLFDRIQGRRPSPEAVDLAWALAARPHPQYSEPWLMERARTFIEGPFTDAPPPLWGWKLPPTHVFADRFLTLRPDLRYIHVVRNGLDMAFSRNQNQRAYWGPVFLAREVQPTPRDALAYWCAVQRRMEALKSQFPDRILAVDFDRFCREPRQVCAEILTFCGRPADTRVIEAVAGEVRTPDSMGGYRRQDLSDLDTRDVAYVAAQGYPID</sequence>
<evidence type="ECO:0000313" key="1">
    <source>
        <dbReference type="EMBL" id="URI16511.1"/>
    </source>
</evidence>
<name>A0ABY4SNM8_9CAUL</name>
<keyword evidence="2" id="KW-1185">Reference proteome</keyword>
<proteinExistence type="predicted"/>
<dbReference type="RefSeq" id="WP_249750801.1">
    <property type="nucleotide sequence ID" value="NZ_CP097298.1"/>
</dbReference>
<dbReference type="Proteomes" id="UP001055429">
    <property type="component" value="Chromosome"/>
</dbReference>
<protein>
    <submittedName>
        <fullName evidence="1">Sulfotransferase</fullName>
    </submittedName>
</protein>
<dbReference type="Pfam" id="PF13469">
    <property type="entry name" value="Sulfotransfer_3"/>
    <property type="match status" value="1"/>
</dbReference>
<dbReference type="SUPFAM" id="SSF52540">
    <property type="entry name" value="P-loop containing nucleoside triphosphate hydrolases"/>
    <property type="match status" value="1"/>
</dbReference>
<reference evidence="1" key="1">
    <citation type="submission" date="2022-05" db="EMBL/GenBank/DDBJ databases">
        <title>Brevundimonas albigilva TT17 genome sequence.</title>
        <authorList>
            <person name="Lee K."/>
            <person name="Son H."/>
        </authorList>
    </citation>
    <scope>NUCLEOTIDE SEQUENCE</scope>
    <source>
        <strain evidence="1">TT17</strain>
    </source>
</reference>
<evidence type="ECO:0000313" key="2">
    <source>
        <dbReference type="Proteomes" id="UP001055429"/>
    </source>
</evidence>
<dbReference type="InterPro" id="IPR027417">
    <property type="entry name" value="P-loop_NTPase"/>
</dbReference>
<organism evidence="1 2">
    <name type="scientific">Brevundimonas albigilva</name>
    <dbReference type="NCBI Taxonomy" id="1312364"/>
    <lineage>
        <taxon>Bacteria</taxon>
        <taxon>Pseudomonadati</taxon>
        <taxon>Pseudomonadota</taxon>
        <taxon>Alphaproteobacteria</taxon>
        <taxon>Caulobacterales</taxon>
        <taxon>Caulobacteraceae</taxon>
        <taxon>Brevundimonas</taxon>
    </lineage>
</organism>
<dbReference type="EMBL" id="CP097649">
    <property type="protein sequence ID" value="URI16511.1"/>
    <property type="molecule type" value="Genomic_DNA"/>
</dbReference>
<gene>
    <name evidence="1" type="ORF">M8231_05915</name>
</gene>
<dbReference type="Gene3D" id="3.40.50.300">
    <property type="entry name" value="P-loop containing nucleotide triphosphate hydrolases"/>
    <property type="match status" value="1"/>
</dbReference>
<accession>A0ABY4SNM8</accession>